<reference evidence="1 2" key="1">
    <citation type="journal article" date="2010" name="J. Bacteriol.">
        <title>Genome sequence of Fulvimarina pelagi HTCC2506T, a Mn(II)-oxidizing alphaproteobacterium possessing an aerobic anoxygenic photosynthetic gene cluster and Xanthorhodopsin.</title>
        <authorList>
            <person name="Kang I."/>
            <person name="Oh H.M."/>
            <person name="Lim S.I."/>
            <person name="Ferriera S."/>
            <person name="Giovannoni S.J."/>
            <person name="Cho J.C."/>
        </authorList>
    </citation>
    <scope>NUCLEOTIDE SEQUENCE [LARGE SCALE GENOMIC DNA]</scope>
    <source>
        <strain evidence="1 2">HTCC2506</strain>
    </source>
</reference>
<dbReference type="STRING" id="217511.GCA_001463845_02222"/>
<dbReference type="Proteomes" id="UP000004310">
    <property type="component" value="Unassembled WGS sequence"/>
</dbReference>
<sequence>MFQTHLLSLPMIAPSQAQKHVTHNEALRMLDAIVHLGVLARDRANPPGAPAEGERHIIAEGASGEWQGRAGRVAAFQDGAWAYYQPRAGWIAYVAEENAALVYDGAGWTADPFVSGIDPQLGAPKFGINADADDYNRLVVKSNSLLFTHDDASGSGNGSILGTFNKANSQNDAGFNFQNGYSTRALMGLYGDDDFRIKVTPDGGSYYDAFVVNRASGTVDLPATKAVALIAASNGSDTLFDATPTNLSGFTVEYANLGDSSFANGQLTIGPKGAGLWSFGFSGSLAASAPSFAVELLRNGSAYARAQVGGSSLDTAHLDVLAVCAAGEVFAFQGYHEAGADRMLDAKTRFFAHRIGHTG</sequence>
<organism evidence="1 2">
    <name type="scientific">Fulvimarina pelagi HTCC2506</name>
    <dbReference type="NCBI Taxonomy" id="314231"/>
    <lineage>
        <taxon>Bacteria</taxon>
        <taxon>Pseudomonadati</taxon>
        <taxon>Pseudomonadota</taxon>
        <taxon>Alphaproteobacteria</taxon>
        <taxon>Hyphomicrobiales</taxon>
        <taxon>Aurantimonadaceae</taxon>
        <taxon>Fulvimarina</taxon>
    </lineage>
</organism>
<dbReference type="RefSeq" id="WP_007065436.1">
    <property type="nucleotide sequence ID" value="NZ_DS022272.1"/>
</dbReference>
<dbReference type="InterPro" id="IPR021251">
    <property type="entry name" value="DUF2793"/>
</dbReference>
<protein>
    <submittedName>
        <fullName evidence="1">Uncharacterized protein</fullName>
    </submittedName>
</protein>
<evidence type="ECO:0000313" key="1">
    <source>
        <dbReference type="EMBL" id="EAU41387.1"/>
    </source>
</evidence>
<comment type="caution">
    <text evidence="1">The sequence shown here is derived from an EMBL/GenBank/DDBJ whole genome shotgun (WGS) entry which is preliminary data.</text>
</comment>
<dbReference type="EMBL" id="AATP01000003">
    <property type="protein sequence ID" value="EAU41387.1"/>
    <property type="molecule type" value="Genomic_DNA"/>
</dbReference>
<keyword evidence="2" id="KW-1185">Reference proteome</keyword>
<dbReference type="Pfam" id="PF10983">
    <property type="entry name" value="DUF2793"/>
    <property type="match status" value="1"/>
</dbReference>
<gene>
    <name evidence="1" type="ORF">FP2506_01430</name>
</gene>
<dbReference type="HOGENOM" id="CLU_021954_0_0_5"/>
<evidence type="ECO:0000313" key="2">
    <source>
        <dbReference type="Proteomes" id="UP000004310"/>
    </source>
</evidence>
<dbReference type="AlphaFoldDB" id="Q0G211"/>
<accession>Q0G211</accession>
<proteinExistence type="predicted"/>
<dbReference type="eggNOG" id="ENOG502Z7PY">
    <property type="taxonomic scope" value="Bacteria"/>
</dbReference>
<name>Q0G211_9HYPH</name>